<feature type="compositionally biased region" description="Basic and acidic residues" evidence="3">
    <location>
        <begin position="628"/>
        <end position="640"/>
    </location>
</feature>
<evidence type="ECO:0000256" key="2">
    <source>
        <dbReference type="ARBA" id="ARBA00022737"/>
    </source>
</evidence>
<dbReference type="SUPFAM" id="SSF117281">
    <property type="entry name" value="Kelch motif"/>
    <property type="match status" value="1"/>
</dbReference>
<dbReference type="Pfam" id="PF24681">
    <property type="entry name" value="Kelch_KLHDC2_KLHL20_DRC7"/>
    <property type="match status" value="1"/>
</dbReference>
<protein>
    <submittedName>
        <fullName evidence="4">Uncharacterized protein</fullName>
    </submittedName>
</protein>
<feature type="region of interest" description="Disordered" evidence="3">
    <location>
        <begin position="405"/>
        <end position="456"/>
    </location>
</feature>
<dbReference type="PANTHER" id="PTHR46228">
    <property type="entry name" value="KELCH DOMAIN-CONTAINING PROTEIN"/>
    <property type="match status" value="1"/>
</dbReference>
<accession>A0ABS8RP76</accession>
<comment type="caution">
    <text evidence="4">The sequence shown here is derived from an EMBL/GenBank/DDBJ whole genome shotgun (WGS) entry which is preliminary data.</text>
</comment>
<dbReference type="Gene3D" id="2.120.10.80">
    <property type="entry name" value="Kelch-type beta propeller"/>
    <property type="match status" value="2"/>
</dbReference>
<dbReference type="SMART" id="SM00612">
    <property type="entry name" value="Kelch"/>
    <property type="match status" value="4"/>
</dbReference>
<dbReference type="EMBL" id="JACEIK010000069">
    <property type="protein sequence ID" value="MCD7448621.1"/>
    <property type="molecule type" value="Genomic_DNA"/>
</dbReference>
<evidence type="ECO:0000256" key="3">
    <source>
        <dbReference type="SAM" id="MobiDB-lite"/>
    </source>
</evidence>
<name>A0ABS8RP76_DATST</name>
<organism evidence="4 5">
    <name type="scientific">Datura stramonium</name>
    <name type="common">Jimsonweed</name>
    <name type="synonym">Common thornapple</name>
    <dbReference type="NCBI Taxonomy" id="4076"/>
    <lineage>
        <taxon>Eukaryota</taxon>
        <taxon>Viridiplantae</taxon>
        <taxon>Streptophyta</taxon>
        <taxon>Embryophyta</taxon>
        <taxon>Tracheophyta</taxon>
        <taxon>Spermatophyta</taxon>
        <taxon>Magnoliopsida</taxon>
        <taxon>eudicotyledons</taxon>
        <taxon>Gunneridae</taxon>
        <taxon>Pentapetalae</taxon>
        <taxon>asterids</taxon>
        <taxon>lamiids</taxon>
        <taxon>Solanales</taxon>
        <taxon>Solanaceae</taxon>
        <taxon>Solanoideae</taxon>
        <taxon>Datureae</taxon>
        <taxon>Datura</taxon>
    </lineage>
</organism>
<dbReference type="InterPro" id="IPR006652">
    <property type="entry name" value="Kelch_1"/>
</dbReference>
<feature type="region of interest" description="Disordered" evidence="3">
    <location>
        <begin position="608"/>
        <end position="640"/>
    </location>
</feature>
<evidence type="ECO:0000313" key="4">
    <source>
        <dbReference type="EMBL" id="MCD7448621.1"/>
    </source>
</evidence>
<keyword evidence="1" id="KW-0880">Kelch repeat</keyword>
<evidence type="ECO:0000313" key="5">
    <source>
        <dbReference type="Proteomes" id="UP000823775"/>
    </source>
</evidence>
<reference evidence="4 5" key="1">
    <citation type="journal article" date="2021" name="BMC Genomics">
        <title>Datura genome reveals duplications of psychoactive alkaloid biosynthetic genes and high mutation rate following tissue culture.</title>
        <authorList>
            <person name="Rajewski A."/>
            <person name="Carter-House D."/>
            <person name="Stajich J."/>
            <person name="Litt A."/>
        </authorList>
    </citation>
    <scope>NUCLEOTIDE SEQUENCE [LARGE SCALE GENOMIC DNA]</scope>
    <source>
        <strain evidence="4">AR-01</strain>
    </source>
</reference>
<keyword evidence="5" id="KW-1185">Reference proteome</keyword>
<dbReference type="Pfam" id="PF01344">
    <property type="entry name" value="Kelch_1"/>
    <property type="match status" value="1"/>
</dbReference>
<proteinExistence type="predicted"/>
<evidence type="ECO:0000256" key="1">
    <source>
        <dbReference type="ARBA" id="ARBA00022441"/>
    </source>
</evidence>
<dbReference type="Proteomes" id="UP000823775">
    <property type="component" value="Unassembled WGS sequence"/>
</dbReference>
<dbReference type="PANTHER" id="PTHR46228:SF2">
    <property type="entry name" value="KELCH REPEAT PROTEIN (AFU_ORTHOLOGUE AFUA_4G14350)"/>
    <property type="match status" value="1"/>
</dbReference>
<gene>
    <name evidence="4" type="ORF">HAX54_044875</name>
</gene>
<sequence>MGSLGGEASVSVQKKKAMWLYPKVMGVHPSERWGHSSCYSNGFVYVFGGCRGGLHFSDVLVLNLEAMAWSILVTTGQGPGPRDSHSAVLVGHRMVVFGGTNGSRKVNDIHVLDVRSQEWTQLECQGNPPSPRESHTATLVGGDKLVIFGGSGEGEANYLNDLHVLDLKTMRWSSPEVRGEMPVPRDSHSAVAIGNRLYIYGGDCGDRYQGDVDVLDMDTLMWSKLDVLGPSPGARAGHASVNFGSKVYVIGGVGDKKYYNDVWVLDVINSSWTQLDVMGQKPQGRFSHTAAARNTDIVIYGGCGEDERPLNELLILQFGVEYPNGTSSLPGGRGSGNTSHYDKKRFLRERDNSSEAVCRGKKEDIQATGSQELEFVSKAAFHFSSDTLHPKRRRMSHNSHIFNLESDQEDQSPPLSQRCSPPSQSGVEMSTVKPVSGSGTASDRFPLARPQHLTPNNCQPNLRNVITRNPHDLQLFREQLNPSNSGLVSPLLTDKQEVQCHAGECKSLEAGRFHNLIGAEIRGKVDGAFDSGYLMTAIVNGKIFRGVLFAPAPDLVPRGPVLGQNPSPPRGQIGVNYANTHVNHVSLACRRQPQQLVQMQVPELGRQSLGKVPVRRSTSSVVRSSHHHQLEKDPQKRSELEGVVLTLGGPGCGNGRT</sequence>
<dbReference type="InterPro" id="IPR015915">
    <property type="entry name" value="Kelch-typ_b-propeller"/>
</dbReference>
<keyword evidence="2" id="KW-0677">Repeat</keyword>
<feature type="compositionally biased region" description="Polar residues" evidence="3">
    <location>
        <begin position="411"/>
        <end position="428"/>
    </location>
</feature>